<gene>
    <name evidence="7" type="ORF">T23_06760</name>
</gene>
<dbReference type="InterPro" id="IPR005467">
    <property type="entry name" value="His_kinase_dom"/>
</dbReference>
<accession>A0ABM8IMH6</accession>
<keyword evidence="3" id="KW-0808">Transferase</keyword>
<keyword evidence="8" id="KW-1185">Reference proteome</keyword>
<dbReference type="Proteomes" id="UP001432099">
    <property type="component" value="Chromosome"/>
</dbReference>
<evidence type="ECO:0000313" key="8">
    <source>
        <dbReference type="Proteomes" id="UP001432099"/>
    </source>
</evidence>
<keyword evidence="4" id="KW-0418">Kinase</keyword>
<dbReference type="PANTHER" id="PTHR43711">
    <property type="entry name" value="TWO-COMPONENT HISTIDINE KINASE"/>
    <property type="match status" value="1"/>
</dbReference>
<sequence>MQLEFESVTVWTDRKWLVYVLDQLLLNAIKYRSKTPMLTFSVVTEPGVVHLTVHDNGCGIKEEEIPRIFNKGFTGSNGRKETYKSTGMGLYFSKRILDRLGHPIVVQSEVSKSTDMTISFYQLSDYANLTKVSH</sequence>
<evidence type="ECO:0000256" key="1">
    <source>
        <dbReference type="ARBA" id="ARBA00000085"/>
    </source>
</evidence>
<evidence type="ECO:0000259" key="6">
    <source>
        <dbReference type="PROSITE" id="PS50109"/>
    </source>
</evidence>
<protein>
    <recommendedName>
        <fullName evidence="2">histidine kinase</fullName>
        <ecNumber evidence="2">2.7.13.3</ecNumber>
    </recommendedName>
</protein>
<dbReference type="EMBL" id="AP028127">
    <property type="protein sequence ID" value="BEH90574.1"/>
    <property type="molecule type" value="Genomic_DNA"/>
</dbReference>
<proteinExistence type="predicted"/>
<dbReference type="SUPFAM" id="SSF55874">
    <property type="entry name" value="ATPase domain of HSP90 chaperone/DNA topoisomerase II/histidine kinase"/>
    <property type="match status" value="1"/>
</dbReference>
<dbReference type="InterPro" id="IPR036890">
    <property type="entry name" value="HATPase_C_sf"/>
</dbReference>
<evidence type="ECO:0000256" key="4">
    <source>
        <dbReference type="ARBA" id="ARBA00022777"/>
    </source>
</evidence>
<dbReference type="InterPro" id="IPR050736">
    <property type="entry name" value="Sensor_HK_Regulatory"/>
</dbReference>
<name>A0ABM8IMH6_9FIRM</name>
<reference evidence="7" key="1">
    <citation type="journal article" date="2024" name="Int. J. Syst. Evol. Microbiol.">
        <title>Turicibacter faecis sp. nov., isolated from faeces of heart failure mouse model.</title>
        <authorList>
            <person name="Imamura Y."/>
            <person name="Motooka D."/>
            <person name="Nakajima Y."/>
            <person name="Ito S."/>
            <person name="Kitakaze M."/>
            <person name="Iida T."/>
            <person name="Nakamura S."/>
        </authorList>
    </citation>
    <scope>NUCLEOTIDE SEQUENCE</scope>
    <source>
        <strain evidence="7">TC023</strain>
    </source>
</reference>
<dbReference type="PRINTS" id="PR00344">
    <property type="entry name" value="BCTRLSENSOR"/>
</dbReference>
<evidence type="ECO:0000256" key="2">
    <source>
        <dbReference type="ARBA" id="ARBA00012438"/>
    </source>
</evidence>
<dbReference type="InterPro" id="IPR004358">
    <property type="entry name" value="Sig_transdc_His_kin-like_C"/>
</dbReference>
<dbReference type="SMART" id="SM00387">
    <property type="entry name" value="HATPase_c"/>
    <property type="match status" value="1"/>
</dbReference>
<keyword evidence="5" id="KW-0902">Two-component regulatory system</keyword>
<dbReference type="Gene3D" id="3.30.565.10">
    <property type="entry name" value="Histidine kinase-like ATPase, C-terminal domain"/>
    <property type="match status" value="1"/>
</dbReference>
<evidence type="ECO:0000256" key="5">
    <source>
        <dbReference type="ARBA" id="ARBA00023012"/>
    </source>
</evidence>
<dbReference type="PROSITE" id="PS50109">
    <property type="entry name" value="HIS_KIN"/>
    <property type="match status" value="1"/>
</dbReference>
<feature type="domain" description="Histidine kinase" evidence="6">
    <location>
        <begin position="1"/>
        <end position="124"/>
    </location>
</feature>
<evidence type="ECO:0000313" key="7">
    <source>
        <dbReference type="EMBL" id="BEH90574.1"/>
    </source>
</evidence>
<dbReference type="EC" id="2.7.13.3" evidence="2"/>
<comment type="catalytic activity">
    <reaction evidence="1">
        <text>ATP + protein L-histidine = ADP + protein N-phospho-L-histidine.</text>
        <dbReference type="EC" id="2.7.13.3"/>
    </reaction>
</comment>
<organism evidence="7 8">
    <name type="scientific">Turicibacter faecis</name>
    <dbReference type="NCBI Taxonomy" id="2963365"/>
    <lineage>
        <taxon>Bacteria</taxon>
        <taxon>Bacillati</taxon>
        <taxon>Bacillota</taxon>
        <taxon>Erysipelotrichia</taxon>
        <taxon>Erysipelotrichales</taxon>
        <taxon>Turicibacteraceae</taxon>
        <taxon>Turicibacter</taxon>
    </lineage>
</organism>
<dbReference type="Pfam" id="PF02518">
    <property type="entry name" value="HATPase_c"/>
    <property type="match status" value="1"/>
</dbReference>
<dbReference type="InterPro" id="IPR003594">
    <property type="entry name" value="HATPase_dom"/>
</dbReference>
<dbReference type="PANTHER" id="PTHR43711:SF28">
    <property type="entry name" value="SENSOR HISTIDINE KINASE YXDK"/>
    <property type="match status" value="1"/>
</dbReference>
<evidence type="ECO:0000256" key="3">
    <source>
        <dbReference type="ARBA" id="ARBA00022679"/>
    </source>
</evidence>